<name>A0A2P0VN43_9VIRU</name>
<proteinExistence type="predicted"/>
<dbReference type="EMBL" id="KY322437">
    <property type="protein sequence ID" value="AUF82326.1"/>
    <property type="molecule type" value="Genomic_DNA"/>
</dbReference>
<gene>
    <name evidence="1" type="ORF">TetV_234</name>
</gene>
<sequence>MSDKRDPIFSTHYLGGLVATQSEVISSARNIPKEACSVSTHKCCHDCLTRLWYHDYIVKKTESDSCVLSKLMKLTIFMRRNQNVESNFQLFDSLMKKHISYVCRVVDARHLVSFITNYAMHSQNPVERAAAGIAVCYNMMEKINVSSPHTPGTLTKNTDKGVPDATFVRDGSFSKSCSNFTMYDWKKGNAMDRSMEIVLHSMKDTPIVKRLTMSCFAWGMQYPETLVGKMSKYGKEKKWKQMVVENYIR</sequence>
<accession>A0A2P0VN43</accession>
<evidence type="ECO:0000313" key="1">
    <source>
        <dbReference type="EMBL" id="AUF82326.1"/>
    </source>
</evidence>
<dbReference type="Proteomes" id="UP000244773">
    <property type="component" value="Segment"/>
</dbReference>
<reference evidence="1" key="1">
    <citation type="journal article" date="2018" name="Virology">
        <title>A giant virus infecting green algae encodes key fermentation genes.</title>
        <authorList>
            <person name="Schvarcz C.R."/>
            <person name="Steward G.F."/>
        </authorList>
    </citation>
    <scope>NUCLEOTIDE SEQUENCE [LARGE SCALE GENOMIC DNA]</scope>
</reference>
<keyword evidence="2" id="KW-1185">Reference proteome</keyword>
<protein>
    <submittedName>
        <fullName evidence="1">Uncharacterized protein</fullName>
    </submittedName>
</protein>
<organism evidence="1">
    <name type="scientific">Tetraselmis virus 1</name>
    <dbReference type="NCBI Taxonomy" id="2060617"/>
    <lineage>
        <taxon>Viruses</taxon>
        <taxon>Varidnaviria</taxon>
        <taxon>Bamfordvirae</taxon>
        <taxon>Nucleocytoviricota</taxon>
        <taxon>Megaviricetes</taxon>
        <taxon>Imitervirales</taxon>
        <taxon>Allomimiviridae</taxon>
        <taxon>Oceanusvirus</taxon>
        <taxon>Oceanusvirus kaneohense</taxon>
    </lineage>
</organism>
<evidence type="ECO:0000313" key="2">
    <source>
        <dbReference type="Proteomes" id="UP000244773"/>
    </source>
</evidence>